<keyword evidence="2" id="KW-1185">Reference proteome</keyword>
<protein>
    <submittedName>
        <fullName evidence="1">Uncharacterized protein</fullName>
    </submittedName>
</protein>
<dbReference type="HOGENOM" id="CLU_2964183_0_0_1"/>
<organism evidence="1 2">
    <name type="scientific">Leersia perrieri</name>
    <dbReference type="NCBI Taxonomy" id="77586"/>
    <lineage>
        <taxon>Eukaryota</taxon>
        <taxon>Viridiplantae</taxon>
        <taxon>Streptophyta</taxon>
        <taxon>Embryophyta</taxon>
        <taxon>Tracheophyta</taxon>
        <taxon>Spermatophyta</taxon>
        <taxon>Magnoliopsida</taxon>
        <taxon>Liliopsida</taxon>
        <taxon>Poales</taxon>
        <taxon>Poaceae</taxon>
        <taxon>BOP clade</taxon>
        <taxon>Oryzoideae</taxon>
        <taxon>Oryzeae</taxon>
        <taxon>Oryzinae</taxon>
        <taxon>Leersia</taxon>
    </lineage>
</organism>
<name>A0A0D9X9R7_9ORYZ</name>
<proteinExistence type="predicted"/>
<reference evidence="1" key="3">
    <citation type="submission" date="2015-04" db="UniProtKB">
        <authorList>
            <consortium name="EnsemblPlants"/>
        </authorList>
    </citation>
    <scope>IDENTIFICATION</scope>
</reference>
<dbReference type="Proteomes" id="UP000032180">
    <property type="component" value="Chromosome 8"/>
</dbReference>
<sequence>MDSYAMDRLKLMCAQKLWESVSVETITNTLVVTKGYSCLMLSFLIVIDEIIVRIENRST</sequence>
<reference evidence="1 2" key="1">
    <citation type="submission" date="2012-08" db="EMBL/GenBank/DDBJ databases">
        <title>Oryza genome evolution.</title>
        <authorList>
            <person name="Wing R.A."/>
        </authorList>
    </citation>
    <scope>NUCLEOTIDE SEQUENCE</scope>
</reference>
<dbReference type="EnsemblPlants" id="LPERR08G17260.1">
    <property type="protein sequence ID" value="LPERR08G17260.1"/>
    <property type="gene ID" value="LPERR08G17260"/>
</dbReference>
<evidence type="ECO:0000313" key="2">
    <source>
        <dbReference type="Proteomes" id="UP000032180"/>
    </source>
</evidence>
<reference evidence="2" key="2">
    <citation type="submission" date="2013-12" db="EMBL/GenBank/DDBJ databases">
        <authorList>
            <person name="Yu Y."/>
            <person name="Lee S."/>
            <person name="de Baynast K."/>
            <person name="Wissotski M."/>
            <person name="Liu L."/>
            <person name="Talag J."/>
            <person name="Goicoechea J."/>
            <person name="Angelova A."/>
            <person name="Jetty R."/>
            <person name="Kudrna D."/>
            <person name="Golser W."/>
            <person name="Rivera L."/>
            <person name="Zhang J."/>
            <person name="Wing R."/>
        </authorList>
    </citation>
    <scope>NUCLEOTIDE SEQUENCE</scope>
</reference>
<accession>A0A0D9X9R7</accession>
<dbReference type="AlphaFoldDB" id="A0A0D9X9R7"/>
<dbReference type="Gramene" id="LPERR08G17260.1">
    <property type="protein sequence ID" value="LPERR08G17260.1"/>
    <property type="gene ID" value="LPERR08G17260"/>
</dbReference>
<evidence type="ECO:0000313" key="1">
    <source>
        <dbReference type="EnsemblPlants" id="LPERR08G17260.1"/>
    </source>
</evidence>